<dbReference type="PRINTS" id="PR01036">
    <property type="entry name" value="TCRTETB"/>
</dbReference>
<reference evidence="9" key="1">
    <citation type="journal article" date="2019" name="Int. J. Syst. Evol. Microbiol.">
        <title>The Global Catalogue of Microorganisms (GCM) 10K type strain sequencing project: providing services to taxonomists for standard genome sequencing and annotation.</title>
        <authorList>
            <consortium name="The Broad Institute Genomics Platform"/>
            <consortium name="The Broad Institute Genome Sequencing Center for Infectious Disease"/>
            <person name="Wu L."/>
            <person name="Ma J."/>
        </authorList>
    </citation>
    <scope>NUCLEOTIDE SEQUENCE [LARGE SCALE GENOMIC DNA]</scope>
    <source>
        <strain evidence="9">CGMCC 1.3685</strain>
    </source>
</reference>
<feature type="transmembrane region" description="Helical" evidence="6">
    <location>
        <begin position="386"/>
        <end position="412"/>
    </location>
</feature>
<protein>
    <submittedName>
        <fullName evidence="8">MFS transporter</fullName>
    </submittedName>
</protein>
<feature type="transmembrane region" description="Helical" evidence="6">
    <location>
        <begin position="328"/>
        <end position="349"/>
    </location>
</feature>
<dbReference type="GeneID" id="303302940"/>
<evidence type="ECO:0000256" key="5">
    <source>
        <dbReference type="ARBA" id="ARBA00023136"/>
    </source>
</evidence>
<feature type="transmembrane region" description="Helical" evidence="6">
    <location>
        <begin position="20"/>
        <end position="45"/>
    </location>
</feature>
<feature type="domain" description="Major facilitator superfamily (MFS) profile" evidence="7">
    <location>
        <begin position="19"/>
        <end position="533"/>
    </location>
</feature>
<dbReference type="InterPro" id="IPR011701">
    <property type="entry name" value="MFS"/>
</dbReference>
<comment type="caution">
    <text evidence="8">The sequence shown here is derived from an EMBL/GenBank/DDBJ whole genome shotgun (WGS) entry which is preliminary data.</text>
</comment>
<dbReference type="Gene3D" id="1.20.1250.20">
    <property type="entry name" value="MFS general substrate transporter like domains"/>
    <property type="match status" value="1"/>
</dbReference>
<feature type="transmembrane region" description="Helical" evidence="6">
    <location>
        <begin position="142"/>
        <end position="165"/>
    </location>
</feature>
<proteinExistence type="predicted"/>
<dbReference type="Pfam" id="PF07690">
    <property type="entry name" value="MFS_1"/>
    <property type="match status" value="1"/>
</dbReference>
<name>A0ABQ2D8G4_9MICC</name>
<keyword evidence="3 6" id="KW-0812">Transmembrane</keyword>
<dbReference type="PANTHER" id="PTHR42718:SF9">
    <property type="entry name" value="MAJOR FACILITATOR SUPERFAMILY MULTIDRUG TRANSPORTER MFSC"/>
    <property type="match status" value="1"/>
</dbReference>
<dbReference type="PROSITE" id="PS50850">
    <property type="entry name" value="MFS"/>
    <property type="match status" value="1"/>
</dbReference>
<dbReference type="Gene3D" id="1.20.1720.10">
    <property type="entry name" value="Multidrug resistance protein D"/>
    <property type="match status" value="1"/>
</dbReference>
<evidence type="ECO:0000313" key="9">
    <source>
        <dbReference type="Proteomes" id="UP000606115"/>
    </source>
</evidence>
<evidence type="ECO:0000256" key="3">
    <source>
        <dbReference type="ARBA" id="ARBA00022692"/>
    </source>
</evidence>
<keyword evidence="9" id="KW-1185">Reference proteome</keyword>
<evidence type="ECO:0000256" key="1">
    <source>
        <dbReference type="ARBA" id="ARBA00004651"/>
    </source>
</evidence>
<comment type="subcellular location">
    <subcellularLocation>
        <location evidence="1">Cell membrane</location>
        <topology evidence="1">Multi-pass membrane protein</topology>
    </subcellularLocation>
</comment>
<dbReference type="Proteomes" id="UP000606115">
    <property type="component" value="Unassembled WGS sequence"/>
</dbReference>
<feature type="transmembrane region" description="Helical" evidence="6">
    <location>
        <begin position="509"/>
        <end position="528"/>
    </location>
</feature>
<feature type="transmembrane region" description="Helical" evidence="6">
    <location>
        <begin position="433"/>
        <end position="454"/>
    </location>
</feature>
<keyword evidence="5 6" id="KW-0472">Membrane</keyword>
<keyword evidence="2" id="KW-0813">Transport</keyword>
<dbReference type="PANTHER" id="PTHR42718">
    <property type="entry name" value="MAJOR FACILITATOR SUPERFAMILY MULTIDRUG TRANSPORTER MFSC"/>
    <property type="match status" value="1"/>
</dbReference>
<accession>A0ABQ2D8G4</accession>
<feature type="transmembrane region" description="Helical" evidence="6">
    <location>
        <begin position="289"/>
        <end position="316"/>
    </location>
</feature>
<evidence type="ECO:0000256" key="2">
    <source>
        <dbReference type="ARBA" id="ARBA00022448"/>
    </source>
</evidence>
<evidence type="ECO:0000313" key="8">
    <source>
        <dbReference type="EMBL" id="GGJ49775.1"/>
    </source>
</evidence>
<gene>
    <name evidence="8" type="ORF">GCM10007173_05410</name>
</gene>
<dbReference type="EMBL" id="BMKX01000001">
    <property type="protein sequence ID" value="GGJ49775.1"/>
    <property type="molecule type" value="Genomic_DNA"/>
</dbReference>
<feature type="transmembrane region" description="Helical" evidence="6">
    <location>
        <begin position="85"/>
        <end position="108"/>
    </location>
</feature>
<feature type="transmembrane region" description="Helical" evidence="6">
    <location>
        <begin position="361"/>
        <end position="380"/>
    </location>
</feature>
<feature type="transmembrane region" description="Helical" evidence="6">
    <location>
        <begin position="205"/>
        <end position="225"/>
    </location>
</feature>
<evidence type="ECO:0000256" key="6">
    <source>
        <dbReference type="SAM" id="Phobius"/>
    </source>
</evidence>
<dbReference type="InterPro" id="IPR020846">
    <property type="entry name" value="MFS_dom"/>
</dbReference>
<feature type="transmembrane region" description="Helical" evidence="6">
    <location>
        <begin position="245"/>
        <end position="269"/>
    </location>
</feature>
<evidence type="ECO:0000259" key="7">
    <source>
        <dbReference type="PROSITE" id="PS50850"/>
    </source>
</evidence>
<dbReference type="InterPro" id="IPR005829">
    <property type="entry name" value="Sugar_transporter_CS"/>
</dbReference>
<dbReference type="SUPFAM" id="SSF103473">
    <property type="entry name" value="MFS general substrate transporter"/>
    <property type="match status" value="2"/>
</dbReference>
<dbReference type="CDD" id="cd17321">
    <property type="entry name" value="MFS_MMR_MDR_like"/>
    <property type="match status" value="1"/>
</dbReference>
<keyword evidence="4 6" id="KW-1133">Transmembrane helix</keyword>
<dbReference type="RefSeq" id="WP_229676966.1">
    <property type="nucleotide sequence ID" value="NZ_BMKX01000001.1"/>
</dbReference>
<dbReference type="InterPro" id="IPR036259">
    <property type="entry name" value="MFS_trans_sf"/>
</dbReference>
<evidence type="ECO:0000256" key="4">
    <source>
        <dbReference type="ARBA" id="ARBA00022989"/>
    </source>
</evidence>
<organism evidence="8 9">
    <name type="scientific">Glutamicibacter ardleyensis</name>
    <dbReference type="NCBI Taxonomy" id="225894"/>
    <lineage>
        <taxon>Bacteria</taxon>
        <taxon>Bacillati</taxon>
        <taxon>Actinomycetota</taxon>
        <taxon>Actinomycetes</taxon>
        <taxon>Micrococcales</taxon>
        <taxon>Micrococcaceae</taxon>
        <taxon>Glutamicibacter</taxon>
    </lineage>
</organism>
<feature type="transmembrane region" description="Helical" evidence="6">
    <location>
        <begin position="114"/>
        <end position="135"/>
    </location>
</feature>
<dbReference type="PROSITE" id="PS00216">
    <property type="entry name" value="SUGAR_TRANSPORT_1"/>
    <property type="match status" value="1"/>
</dbReference>
<sequence>MEQQISRGTQSRPQRPWVALGVLAAGLGLVVLDGTIVSVALPQIIEDIGLSLTDAQWVNSLYAVILAALLLSTGKLADRFGRKKLFIIGVLVFATGSLVAAGAGTAGALLGARAIQAVGASCIMPSTLSSVNAMFQGKQRAAAFGIWGAVISGAAAIGPLAGGLLTQYASWHWIFLVNLPLGALLLVLAIIYVPESKGGRPLPGADVDGAMLSAIGMGALVFAIIQGPQVGWFTPTADFALAGWIWPSSAPISLVFVSLIVAAVALTLFVRWELHREKVGRSALLDLNLFHIGSFSWGNLTATTVAIGEFALLFVLPLYLVNALGMSVLGAGVVLAAMAVGAFGSGAAARHLAARLGSAGTVLLGLGLEVIGVLALTGLIRGNTPGWLIAIALVVYGIGLGLASAQLTGAVLASVPVEISGQGSATQSTVRQIGSALGTAVSGAVLSAALAITLPAQLADHGIPESKATQLAEATTQSAGTTITQLRVRGDSASTIDALSAGFAQATQLAMLVAAVFLLLGVLGAWQLRRLHQLHETSTR</sequence>
<feature type="transmembrane region" description="Helical" evidence="6">
    <location>
        <begin position="171"/>
        <end position="193"/>
    </location>
</feature>
<feature type="transmembrane region" description="Helical" evidence="6">
    <location>
        <begin position="57"/>
        <end position="73"/>
    </location>
</feature>